<comment type="caution">
    <text evidence="1">The sequence shown here is derived from an EMBL/GenBank/DDBJ whole genome shotgun (WGS) entry which is preliminary data.</text>
</comment>
<gene>
    <name evidence="1" type="ORF">HNP46_006090</name>
</gene>
<name>A0A7W7KQL1_PSENT</name>
<proteinExistence type="predicted"/>
<reference evidence="1 2" key="1">
    <citation type="submission" date="2020-08" db="EMBL/GenBank/DDBJ databases">
        <title>Functional genomics of gut bacteria from endangered species of beetles.</title>
        <authorList>
            <person name="Carlos-Shanley C."/>
        </authorList>
    </citation>
    <scope>NUCLEOTIDE SEQUENCE [LARGE SCALE GENOMIC DNA]</scope>
    <source>
        <strain evidence="1 2">S00179</strain>
    </source>
</reference>
<dbReference type="Proteomes" id="UP000566995">
    <property type="component" value="Unassembled WGS sequence"/>
</dbReference>
<accession>A0A7W7KQL1</accession>
<sequence>MHTLICANTMTDCRTPGMCSPHGGCVPSIARKTGIGEEKLPSWRDGSIQGMPPQPQGDVSEVEQLRARVAELEAMVKELEARPRLKVWYGSMPESNGKSNFTAILMREGGEMFEGITIERSEYPDRVRYEADNVRWLLGDIPEKPFILDYDADKHSGYKAPPRSE</sequence>
<evidence type="ECO:0000313" key="2">
    <source>
        <dbReference type="Proteomes" id="UP000566995"/>
    </source>
</evidence>
<dbReference type="EMBL" id="JACHLI010000036">
    <property type="protein sequence ID" value="MBB4867179.1"/>
    <property type="molecule type" value="Genomic_DNA"/>
</dbReference>
<protein>
    <submittedName>
        <fullName evidence="1">Uncharacterized protein</fullName>
    </submittedName>
</protein>
<evidence type="ECO:0000313" key="1">
    <source>
        <dbReference type="EMBL" id="MBB4867179.1"/>
    </source>
</evidence>
<dbReference type="RefSeq" id="WP_184596446.1">
    <property type="nucleotide sequence ID" value="NZ_JACHLI010000036.1"/>
</dbReference>
<organism evidence="1 2">
    <name type="scientific">Pseudomonas nitroreducens</name>
    <dbReference type="NCBI Taxonomy" id="46680"/>
    <lineage>
        <taxon>Bacteria</taxon>
        <taxon>Pseudomonadati</taxon>
        <taxon>Pseudomonadota</taxon>
        <taxon>Gammaproteobacteria</taxon>
        <taxon>Pseudomonadales</taxon>
        <taxon>Pseudomonadaceae</taxon>
        <taxon>Pseudomonas</taxon>
    </lineage>
</organism>
<dbReference type="AlphaFoldDB" id="A0A7W7KQL1"/>